<feature type="region of interest" description="Disordered" evidence="1">
    <location>
        <begin position="336"/>
        <end position="360"/>
    </location>
</feature>
<evidence type="ECO:0000256" key="1">
    <source>
        <dbReference type="SAM" id="MobiDB-lite"/>
    </source>
</evidence>
<dbReference type="Proteomes" id="UP000027195">
    <property type="component" value="Unassembled WGS sequence"/>
</dbReference>
<name>A0A067N3Q6_BOTB1</name>
<gene>
    <name evidence="2" type="ORF">BOTBODRAFT_511055</name>
</gene>
<feature type="compositionally biased region" description="Acidic residues" evidence="1">
    <location>
        <begin position="77"/>
        <end position="121"/>
    </location>
</feature>
<protein>
    <submittedName>
        <fullName evidence="2">Uncharacterized protein</fullName>
    </submittedName>
</protein>
<dbReference type="STRING" id="930990.A0A067N3Q6"/>
<feature type="region of interest" description="Disordered" evidence="1">
    <location>
        <begin position="77"/>
        <end position="125"/>
    </location>
</feature>
<evidence type="ECO:0000313" key="3">
    <source>
        <dbReference type="Proteomes" id="UP000027195"/>
    </source>
</evidence>
<organism evidence="2 3">
    <name type="scientific">Botryobasidium botryosum (strain FD-172 SS1)</name>
    <dbReference type="NCBI Taxonomy" id="930990"/>
    <lineage>
        <taxon>Eukaryota</taxon>
        <taxon>Fungi</taxon>
        <taxon>Dikarya</taxon>
        <taxon>Basidiomycota</taxon>
        <taxon>Agaricomycotina</taxon>
        <taxon>Agaricomycetes</taxon>
        <taxon>Cantharellales</taxon>
        <taxon>Botryobasidiaceae</taxon>
        <taxon>Botryobasidium</taxon>
    </lineage>
</organism>
<keyword evidence="3" id="KW-1185">Reference proteome</keyword>
<dbReference type="HOGENOM" id="CLU_667289_0_0_1"/>
<dbReference type="EMBL" id="KL198021">
    <property type="protein sequence ID" value="KDQ18376.1"/>
    <property type="molecule type" value="Genomic_DNA"/>
</dbReference>
<feature type="region of interest" description="Disordered" evidence="1">
    <location>
        <begin position="181"/>
        <end position="222"/>
    </location>
</feature>
<dbReference type="InParanoid" id="A0A067N3Q6"/>
<feature type="compositionally biased region" description="Polar residues" evidence="1">
    <location>
        <begin position="182"/>
        <end position="196"/>
    </location>
</feature>
<dbReference type="AlphaFoldDB" id="A0A067N3Q6"/>
<proteinExistence type="predicted"/>
<evidence type="ECO:0000313" key="2">
    <source>
        <dbReference type="EMBL" id="KDQ18376.1"/>
    </source>
</evidence>
<sequence>MSHTSKIITLTHSVHDLVALLLDGINNVHREAEWYGIWSSISQLHLCQFISGAHESSVAVYASPQYVVDVVFKPAEDEGTIEDVGEGEDDEEEDDEEPEDDEEEDEDEEPEEEEGDDEGDKETDPFLDAKVVPVGHAFQVPPPSTLNQQPYVLPPPPVVRSTVPVGPDVSPIITRYSGAAASYTTPDAQPNPTASTDRSHETSLAYDVSTPPPPPPPSTRSWRIPDFTIIAIQRLASGGVAKRMVLVIENKPFPRPRRHARKSDGSQIKLVKPDKRGPFYAVAKQSFQQARYAFANQEHTQSASGIIGAILTIGKIWTYVEYDRAQALEFSSLTQSESKDPTYIPTPSSQATSEDSRHDHWDIPAPALGDYFGKKGWLELLDNEDESWRALEAVARRVRELNGDLWPPAGAA</sequence>
<accession>A0A067N3Q6</accession>
<reference evidence="3" key="1">
    <citation type="journal article" date="2014" name="Proc. Natl. Acad. Sci. U.S.A.">
        <title>Extensive sampling of basidiomycete genomes demonstrates inadequacy of the white-rot/brown-rot paradigm for wood decay fungi.</title>
        <authorList>
            <person name="Riley R."/>
            <person name="Salamov A.A."/>
            <person name="Brown D.W."/>
            <person name="Nagy L.G."/>
            <person name="Floudas D."/>
            <person name="Held B.W."/>
            <person name="Levasseur A."/>
            <person name="Lombard V."/>
            <person name="Morin E."/>
            <person name="Otillar R."/>
            <person name="Lindquist E.A."/>
            <person name="Sun H."/>
            <person name="LaButti K.M."/>
            <person name="Schmutz J."/>
            <person name="Jabbour D."/>
            <person name="Luo H."/>
            <person name="Baker S.E."/>
            <person name="Pisabarro A.G."/>
            <person name="Walton J.D."/>
            <person name="Blanchette R.A."/>
            <person name="Henrissat B."/>
            <person name="Martin F."/>
            <person name="Cullen D."/>
            <person name="Hibbett D.S."/>
            <person name="Grigoriev I.V."/>
        </authorList>
    </citation>
    <scope>NUCLEOTIDE SEQUENCE [LARGE SCALE GENOMIC DNA]</scope>
    <source>
        <strain evidence="3">FD-172 SS1</strain>
    </source>
</reference>